<keyword evidence="9" id="KW-0411">Iron-sulfur</keyword>
<dbReference type="PANTHER" id="PTHR42917:SF2">
    <property type="entry name" value="2,4-DIENOYL-COA REDUCTASE [(2E)-ENOYL-COA-PRODUCING]"/>
    <property type="match status" value="1"/>
</dbReference>
<dbReference type="Gene3D" id="3.20.20.70">
    <property type="entry name" value="Aldolase class I"/>
    <property type="match status" value="1"/>
</dbReference>
<evidence type="ECO:0000256" key="6">
    <source>
        <dbReference type="ARBA" id="ARBA00022723"/>
    </source>
</evidence>
<dbReference type="eggNOG" id="COG1902">
    <property type="taxonomic scope" value="Bacteria"/>
</dbReference>
<accession>R4Z4U1</accession>
<evidence type="ECO:0000313" key="13">
    <source>
        <dbReference type="Proteomes" id="UP000018291"/>
    </source>
</evidence>
<dbReference type="SUPFAM" id="SSF51905">
    <property type="entry name" value="FAD/NAD(P)-binding domain"/>
    <property type="match status" value="1"/>
</dbReference>
<organism evidence="12 13">
    <name type="scientific">Candidatus Neomicrothrix parvicella RN1</name>
    <dbReference type="NCBI Taxonomy" id="1229780"/>
    <lineage>
        <taxon>Bacteria</taxon>
        <taxon>Bacillati</taxon>
        <taxon>Actinomycetota</taxon>
        <taxon>Acidimicrobiia</taxon>
        <taxon>Acidimicrobiales</taxon>
        <taxon>Microthrixaceae</taxon>
        <taxon>Candidatus Neomicrothrix</taxon>
    </lineage>
</organism>
<dbReference type="NCBIfam" id="TIGR03996">
    <property type="entry name" value="mycofact_OYE_1"/>
    <property type="match status" value="1"/>
</dbReference>
<dbReference type="Proteomes" id="UP000018291">
    <property type="component" value="Unassembled WGS sequence"/>
</dbReference>
<dbReference type="PANTHER" id="PTHR42917">
    <property type="entry name" value="2,4-DIENOYL-COA REDUCTASE"/>
    <property type="match status" value="1"/>
</dbReference>
<evidence type="ECO:0000256" key="3">
    <source>
        <dbReference type="ARBA" id="ARBA00011048"/>
    </source>
</evidence>
<dbReference type="InterPro" id="IPR051793">
    <property type="entry name" value="NADH:flavin_oxidoreductase"/>
</dbReference>
<dbReference type="GO" id="GO:0010181">
    <property type="term" value="F:FMN binding"/>
    <property type="evidence" value="ECO:0007669"/>
    <property type="project" value="InterPro"/>
</dbReference>
<dbReference type="Gene3D" id="3.50.50.60">
    <property type="entry name" value="FAD/NAD(P)-binding domain"/>
    <property type="match status" value="1"/>
</dbReference>
<dbReference type="Pfam" id="PF07992">
    <property type="entry name" value="Pyr_redox_2"/>
    <property type="match status" value="1"/>
</dbReference>
<dbReference type="InterPro" id="IPR036188">
    <property type="entry name" value="FAD/NAD-bd_sf"/>
</dbReference>
<evidence type="ECO:0000256" key="4">
    <source>
        <dbReference type="ARBA" id="ARBA00022630"/>
    </source>
</evidence>
<evidence type="ECO:0000256" key="5">
    <source>
        <dbReference type="ARBA" id="ARBA00022643"/>
    </source>
</evidence>
<dbReference type="eggNOG" id="COG0446">
    <property type="taxonomic scope" value="Bacteria"/>
</dbReference>
<dbReference type="Gene3D" id="3.40.50.720">
    <property type="entry name" value="NAD(P)-binding Rossmann-like Domain"/>
    <property type="match status" value="1"/>
</dbReference>
<dbReference type="EMBL" id="CANL01000018">
    <property type="protein sequence ID" value="CCM63587.1"/>
    <property type="molecule type" value="Genomic_DNA"/>
</dbReference>
<dbReference type="InterPro" id="IPR001155">
    <property type="entry name" value="OxRdtase_FMN_N"/>
</dbReference>
<keyword evidence="5" id="KW-0288">FMN</keyword>
<keyword evidence="8" id="KW-0408">Iron</keyword>
<dbReference type="InterPro" id="IPR023753">
    <property type="entry name" value="FAD/NAD-binding_dom"/>
</dbReference>
<comment type="caution">
    <text evidence="12">The sequence shown here is derived from an EMBL/GenBank/DDBJ whole genome shotgun (WGS) entry which is preliminary data.</text>
</comment>
<dbReference type="SUPFAM" id="SSF51971">
    <property type="entry name" value="Nucleotide-binding domain"/>
    <property type="match status" value="1"/>
</dbReference>
<keyword evidence="13" id="KW-1185">Reference proteome</keyword>
<dbReference type="GO" id="GO:0008670">
    <property type="term" value="F:2,4-dienoyl-CoA reductase (NADPH) activity"/>
    <property type="evidence" value="ECO:0007669"/>
    <property type="project" value="TreeGrafter"/>
</dbReference>
<evidence type="ECO:0000256" key="7">
    <source>
        <dbReference type="ARBA" id="ARBA00023002"/>
    </source>
</evidence>
<evidence type="ECO:0000259" key="11">
    <source>
        <dbReference type="Pfam" id="PF07992"/>
    </source>
</evidence>
<dbReference type="InterPro" id="IPR023967">
    <property type="entry name" value="CHP03996_oxidoreductase"/>
</dbReference>
<feature type="domain" description="FAD/NAD(P)-binding" evidence="11">
    <location>
        <begin position="388"/>
        <end position="611"/>
    </location>
</feature>
<evidence type="ECO:0000256" key="1">
    <source>
        <dbReference type="ARBA" id="ARBA00001917"/>
    </source>
</evidence>
<dbReference type="STRING" id="1229780.BN381_250080"/>
<proteinExistence type="inferred from homology"/>
<dbReference type="HOGENOM" id="CLU_012153_1_2_11"/>
<dbReference type="Pfam" id="PF00724">
    <property type="entry name" value="Oxidored_FMN"/>
    <property type="match status" value="1"/>
</dbReference>
<protein>
    <submittedName>
        <fullName evidence="12">NADH:flavin oxidoreductase/NADH oxidase</fullName>
    </submittedName>
</protein>
<feature type="domain" description="NADH:flavin oxidoreductase/NADH oxidase N-terminal" evidence="10">
    <location>
        <begin position="3"/>
        <end position="329"/>
    </location>
</feature>
<comment type="cofactor">
    <cofactor evidence="1">
        <name>FMN</name>
        <dbReference type="ChEBI" id="CHEBI:58210"/>
    </cofactor>
</comment>
<name>R4Z4U1_9ACTN</name>
<comment type="cofactor">
    <cofactor evidence="2">
        <name>[4Fe-4S] cluster</name>
        <dbReference type="ChEBI" id="CHEBI:49883"/>
    </cofactor>
</comment>
<comment type="similarity">
    <text evidence="3">In the N-terminal section; belongs to the NADH:flavin oxidoreductase/NADH oxidase family.</text>
</comment>
<evidence type="ECO:0000313" key="12">
    <source>
        <dbReference type="EMBL" id="CCM63587.1"/>
    </source>
</evidence>
<evidence type="ECO:0000256" key="8">
    <source>
        <dbReference type="ARBA" id="ARBA00023004"/>
    </source>
</evidence>
<reference evidence="12 13" key="1">
    <citation type="journal article" date="2013" name="ISME J.">
        <title>Metabolic model for the filamentous 'Candidatus Microthrix parvicella' based on genomic and metagenomic analyses.</title>
        <authorList>
            <person name="Jon McIlroy S."/>
            <person name="Kristiansen R."/>
            <person name="Albertsen M."/>
            <person name="Michael Karst S."/>
            <person name="Rossetti S."/>
            <person name="Lund Nielsen J."/>
            <person name="Tandoi V."/>
            <person name="James Seviour R."/>
            <person name="Nielsen P.H."/>
        </authorList>
    </citation>
    <scope>NUCLEOTIDE SEQUENCE [LARGE SCALE GENOMIC DNA]</scope>
    <source>
        <strain evidence="12 13">RN1</strain>
    </source>
</reference>
<gene>
    <name evidence="12" type="ORF">BN381_250080</name>
</gene>
<dbReference type="RefSeq" id="WP_012226359.1">
    <property type="nucleotide sequence ID" value="NZ_HG422565.1"/>
</dbReference>
<sequence length="656" mass="68628">MTLLDPIDLGTRCAPNRVMFGPHVSNLGRDRTISDRHVAYYGRRAEGGAGIIVTEEASVHPSDWPYERAPLASECVAGWAAVADACHPHGSLVLAALGHAGGQGTSHWSQRELWAPSRVPEVDTREVPKQMEAADIGAVVAGFGAAAEGARSAGLDGVEVNAGQHSLVRQFLSGLTNQRGDEWADRNRFATDVLAAARAGLGADGVLGMRLSCDEYAPWAGITPEAAATLAAELAGLIDYLVVVSGSIFTVGATRPDAHVPAGFNLGLCSAVRTAVRAAHGDRVPVVAQGSIVDVTMAETALGDGTADVVEMTRAQIADPDLVSKAAAGHVERIRPCVRCNQQCMVRDNRNPIVSCIGEPRSGHELSDPEPPRLCAERGADDGPRRPVTVIGAGPAGMEAARVAALRGFGVTVVDTADACGATVRAWTTASGREPMVRLVDWLESECRRLGVEFELGRTVDPAGIGELGAGGPTLLATGARPGERSYGTTSGGVVVDAAALLEHRRAQPDDDTLGLPTGAVAIWDPIGGPIAVSIAETLAGLGRSVHLITGDQIVGNELSRTGDLAPANARLAQVGVTMHRRRILRKVRKRDIEVENRFTGATETIVVGALIDAGHRLPDDTFNPVDRSVARAGDCVAPRTIAQAVLEGRRWAQAL</sequence>
<dbReference type="AlphaFoldDB" id="R4Z4U1"/>
<keyword evidence="6" id="KW-0479">Metal-binding</keyword>
<keyword evidence="4" id="KW-0285">Flavoprotein</keyword>
<dbReference type="SUPFAM" id="SSF51395">
    <property type="entry name" value="FMN-linked oxidoreductases"/>
    <property type="match status" value="1"/>
</dbReference>
<evidence type="ECO:0000256" key="2">
    <source>
        <dbReference type="ARBA" id="ARBA00001966"/>
    </source>
</evidence>
<dbReference type="GO" id="GO:0033543">
    <property type="term" value="P:fatty acid beta-oxidation, unsaturated, even number, reductase/isomerase pathway"/>
    <property type="evidence" value="ECO:0007669"/>
    <property type="project" value="TreeGrafter"/>
</dbReference>
<evidence type="ECO:0000259" key="10">
    <source>
        <dbReference type="Pfam" id="PF00724"/>
    </source>
</evidence>
<keyword evidence="7" id="KW-0560">Oxidoreductase</keyword>
<dbReference type="InterPro" id="IPR013785">
    <property type="entry name" value="Aldolase_TIM"/>
</dbReference>
<evidence type="ECO:0000256" key="9">
    <source>
        <dbReference type="ARBA" id="ARBA00023014"/>
    </source>
</evidence>
<dbReference type="GO" id="GO:0051536">
    <property type="term" value="F:iron-sulfur cluster binding"/>
    <property type="evidence" value="ECO:0007669"/>
    <property type="project" value="UniProtKB-KW"/>
</dbReference>
<dbReference type="GO" id="GO:0046872">
    <property type="term" value="F:metal ion binding"/>
    <property type="evidence" value="ECO:0007669"/>
    <property type="project" value="UniProtKB-KW"/>
</dbReference>